<feature type="signal peptide" evidence="6">
    <location>
        <begin position="1"/>
        <end position="24"/>
    </location>
</feature>
<dbReference type="EMBL" id="CP089983">
    <property type="protein sequence ID" value="WXB06039.1"/>
    <property type="molecule type" value="Genomic_DNA"/>
</dbReference>
<name>A0ABZ2L511_9BACT</name>
<protein>
    <submittedName>
        <fullName evidence="7">Family 43 glycosylhydrolase</fullName>
    </submittedName>
</protein>
<dbReference type="PANTHER" id="PTHR43817:SF1">
    <property type="entry name" value="HYDROLASE, FAMILY 43, PUTATIVE (AFU_ORTHOLOGUE AFUA_3G01660)-RELATED"/>
    <property type="match status" value="1"/>
</dbReference>
<dbReference type="InterPro" id="IPR023296">
    <property type="entry name" value="Glyco_hydro_beta-prop_sf"/>
</dbReference>
<comment type="similarity">
    <text evidence="1 5">Belongs to the glycosyl hydrolase 43 family.</text>
</comment>
<evidence type="ECO:0000256" key="3">
    <source>
        <dbReference type="ARBA" id="ARBA00022801"/>
    </source>
</evidence>
<organism evidence="7 8">
    <name type="scientific">Pendulispora rubella</name>
    <dbReference type="NCBI Taxonomy" id="2741070"/>
    <lineage>
        <taxon>Bacteria</taxon>
        <taxon>Pseudomonadati</taxon>
        <taxon>Myxococcota</taxon>
        <taxon>Myxococcia</taxon>
        <taxon>Myxococcales</taxon>
        <taxon>Sorangiineae</taxon>
        <taxon>Pendulisporaceae</taxon>
        <taxon>Pendulispora</taxon>
    </lineage>
</organism>
<dbReference type="Pfam" id="PF04616">
    <property type="entry name" value="Glyco_hydro_43"/>
    <property type="match status" value="1"/>
</dbReference>
<reference evidence="7" key="1">
    <citation type="submission" date="2021-12" db="EMBL/GenBank/DDBJ databases">
        <title>Discovery of the Pendulisporaceae a myxobacterial family with distinct sporulation behavior and unique specialized metabolism.</title>
        <authorList>
            <person name="Garcia R."/>
            <person name="Popoff A."/>
            <person name="Bader C.D."/>
            <person name="Loehr J."/>
            <person name="Walesch S."/>
            <person name="Walt C."/>
            <person name="Boldt J."/>
            <person name="Bunk B."/>
            <person name="Haeckl F.J.F.P.J."/>
            <person name="Gunesch A.P."/>
            <person name="Birkelbach J."/>
            <person name="Nuebel U."/>
            <person name="Pietschmann T."/>
            <person name="Bach T."/>
            <person name="Mueller R."/>
        </authorList>
    </citation>
    <scope>NUCLEOTIDE SEQUENCE</scope>
    <source>
        <strain evidence="7">MSr11367</strain>
    </source>
</reference>
<evidence type="ECO:0000313" key="7">
    <source>
        <dbReference type="EMBL" id="WXB06039.1"/>
    </source>
</evidence>
<keyword evidence="4 5" id="KW-0326">Glycosidase</keyword>
<evidence type="ECO:0000256" key="5">
    <source>
        <dbReference type="RuleBase" id="RU361187"/>
    </source>
</evidence>
<accession>A0ABZ2L511</accession>
<proteinExistence type="inferred from homology"/>
<feature type="chain" id="PRO_5045663795" evidence="6">
    <location>
        <begin position="25"/>
        <end position="363"/>
    </location>
</feature>
<dbReference type="RefSeq" id="WP_394835689.1">
    <property type="nucleotide sequence ID" value="NZ_CP089929.1"/>
</dbReference>
<sequence length="363" mass="39774">MKRIPSFLVGLALAASTLSTYMVACSARETSPEEGTEDGAAITQRATTFRNPLRNGVADPWMFQRNGYYYLTYTAVDRILLVRAKSVTGLASAQAVTVWQDSTPGRGKNIWAPEFHFSNGRWYVYYTADGEGAVHQMFVLESQGADPMGPYSFKAHLATQNDFSIDGTVLKMPDQKLYFVWSGHLNGPQSLFIASMSNPWTLDSAPVLLSSPTAGWERHGNGGEHPVNEGPEALYSGNRTFLVFSASGCETPDYALGMLEYQGGNVLDPRSWSKTPWPVFARSDAHWVFGPGHNSFFTSPDGKEVWNAYHAVTSSDGTPYGSCGGDRTLRIDKMNFDQNGSPIFGVASATWMDVKLPSGDRGR</sequence>
<evidence type="ECO:0000313" key="8">
    <source>
        <dbReference type="Proteomes" id="UP001374803"/>
    </source>
</evidence>
<keyword evidence="3 5" id="KW-0378">Hydrolase</keyword>
<dbReference type="InterPro" id="IPR006710">
    <property type="entry name" value="Glyco_hydro_43"/>
</dbReference>
<gene>
    <name evidence="7" type="ORF">LVJ94_02010</name>
</gene>
<dbReference type="Proteomes" id="UP001374803">
    <property type="component" value="Chromosome"/>
</dbReference>
<dbReference type="PANTHER" id="PTHR43817">
    <property type="entry name" value="GLYCOSYL HYDROLASE"/>
    <property type="match status" value="1"/>
</dbReference>
<dbReference type="Gene3D" id="2.115.10.20">
    <property type="entry name" value="Glycosyl hydrolase domain, family 43"/>
    <property type="match status" value="1"/>
</dbReference>
<evidence type="ECO:0000256" key="4">
    <source>
        <dbReference type="ARBA" id="ARBA00023295"/>
    </source>
</evidence>
<evidence type="ECO:0000256" key="2">
    <source>
        <dbReference type="ARBA" id="ARBA00022729"/>
    </source>
</evidence>
<evidence type="ECO:0000256" key="6">
    <source>
        <dbReference type="SAM" id="SignalP"/>
    </source>
</evidence>
<keyword evidence="2 6" id="KW-0732">Signal</keyword>
<keyword evidence="8" id="KW-1185">Reference proteome</keyword>
<dbReference type="CDD" id="cd18820">
    <property type="entry name" value="GH43_LbAraf43-like"/>
    <property type="match status" value="1"/>
</dbReference>
<evidence type="ECO:0000256" key="1">
    <source>
        <dbReference type="ARBA" id="ARBA00009865"/>
    </source>
</evidence>
<dbReference type="SUPFAM" id="SSF75005">
    <property type="entry name" value="Arabinanase/levansucrase/invertase"/>
    <property type="match status" value="1"/>
</dbReference>